<gene>
    <name evidence="1" type="ORF">KUCAC02_026078</name>
</gene>
<accession>A0ACB9VWG5</accession>
<keyword evidence="2" id="KW-1185">Reference proteome</keyword>
<organism evidence="1 2">
    <name type="scientific">Chaenocephalus aceratus</name>
    <name type="common">Blackfin icefish</name>
    <name type="synonym">Chaenichthys aceratus</name>
    <dbReference type="NCBI Taxonomy" id="36190"/>
    <lineage>
        <taxon>Eukaryota</taxon>
        <taxon>Metazoa</taxon>
        <taxon>Chordata</taxon>
        <taxon>Craniata</taxon>
        <taxon>Vertebrata</taxon>
        <taxon>Euteleostomi</taxon>
        <taxon>Actinopterygii</taxon>
        <taxon>Neopterygii</taxon>
        <taxon>Teleostei</taxon>
        <taxon>Neoteleostei</taxon>
        <taxon>Acanthomorphata</taxon>
        <taxon>Eupercaria</taxon>
        <taxon>Perciformes</taxon>
        <taxon>Notothenioidei</taxon>
        <taxon>Channichthyidae</taxon>
        <taxon>Chaenocephalus</taxon>
    </lineage>
</organism>
<dbReference type="EMBL" id="CM043799">
    <property type="protein sequence ID" value="KAI4804449.1"/>
    <property type="molecule type" value="Genomic_DNA"/>
</dbReference>
<evidence type="ECO:0000313" key="2">
    <source>
        <dbReference type="Proteomes" id="UP001057452"/>
    </source>
</evidence>
<sequence length="81" mass="9438">MPLRTSLHRKPASGRWPNRNTKRRERWTGRLNSDRDEDSTETFDKTVGLQHKEEDSGFSFSLDLGPSILDDVLQVMDKLHK</sequence>
<evidence type="ECO:0000313" key="1">
    <source>
        <dbReference type="EMBL" id="KAI4804449.1"/>
    </source>
</evidence>
<name>A0ACB9VWG5_CHAAC</name>
<reference evidence="1" key="1">
    <citation type="submission" date="2022-05" db="EMBL/GenBank/DDBJ databases">
        <title>Chromosome-level genome of Chaenocephalus aceratus.</title>
        <authorList>
            <person name="Park H."/>
        </authorList>
    </citation>
    <scope>NUCLEOTIDE SEQUENCE</scope>
    <source>
        <strain evidence="1">KU_202001</strain>
    </source>
</reference>
<proteinExistence type="predicted"/>
<dbReference type="Proteomes" id="UP001057452">
    <property type="component" value="Chromosome 15"/>
</dbReference>
<comment type="caution">
    <text evidence="1">The sequence shown here is derived from an EMBL/GenBank/DDBJ whole genome shotgun (WGS) entry which is preliminary data.</text>
</comment>
<protein>
    <submittedName>
        <fullName evidence="1">Uncharacterized protein</fullName>
    </submittedName>
</protein>